<feature type="domain" description="DUF3669" evidence="1">
    <location>
        <begin position="228"/>
        <end position="292"/>
    </location>
</feature>
<dbReference type="Pfam" id="PF12417">
    <property type="entry name" value="DUF3669"/>
    <property type="match status" value="1"/>
</dbReference>
<organism evidence="2 3">
    <name type="scientific">Phlyctema vagabunda</name>
    <dbReference type="NCBI Taxonomy" id="108571"/>
    <lineage>
        <taxon>Eukaryota</taxon>
        <taxon>Fungi</taxon>
        <taxon>Dikarya</taxon>
        <taxon>Ascomycota</taxon>
        <taxon>Pezizomycotina</taxon>
        <taxon>Leotiomycetes</taxon>
        <taxon>Helotiales</taxon>
        <taxon>Dermateaceae</taxon>
        <taxon>Phlyctema</taxon>
    </lineage>
</organism>
<dbReference type="Proteomes" id="UP001629113">
    <property type="component" value="Unassembled WGS sequence"/>
</dbReference>
<evidence type="ECO:0000259" key="1">
    <source>
        <dbReference type="Pfam" id="PF12417"/>
    </source>
</evidence>
<dbReference type="PANTHER" id="PTHR40780">
    <property type="entry name" value="DUF3669 DOMAIN-CONTAINING PROTEIN"/>
    <property type="match status" value="1"/>
</dbReference>
<gene>
    <name evidence="2" type="ORF">PVAG01_09042</name>
</gene>
<keyword evidence="3" id="KW-1185">Reference proteome</keyword>
<evidence type="ECO:0000313" key="2">
    <source>
        <dbReference type="EMBL" id="KAL3418821.1"/>
    </source>
</evidence>
<accession>A0ABR4P6V2</accession>
<comment type="caution">
    <text evidence="2">The sequence shown here is derived from an EMBL/GenBank/DDBJ whole genome shotgun (WGS) entry which is preliminary data.</text>
</comment>
<name>A0ABR4P6V2_9HELO</name>
<sequence>MNNTTFMNRRIGQGFCGTVWSSEMENARAIKREDGGPGRSLRNDYIMHQKIRAAMDTACRVYLPVCYEYVHADDSNWWTEHLPAFPEDYQVPCNVLVSDRIPPFSEATRNKLVDLYCPTSLKPSIKLSEPDRDCLIRPYLGRRRRLVRQSRFQAFSLRNYPLHIDQIEDLRLDDALYAEIMAETLAELYWNAHVDANDVEFVLAPPRKDNGTHTEATIQSNALGEHVIWLLEFACCKHMPLDEMGVEQAVAAFYRNDPFYPRPGQEDNKDEALWRGFKDRFLERSAEILGQESPGTYLPALWVDLVEQRA</sequence>
<proteinExistence type="predicted"/>
<reference evidence="2 3" key="1">
    <citation type="submission" date="2024-06" db="EMBL/GenBank/DDBJ databases">
        <title>Complete genome of Phlyctema vagabunda strain 19-DSS-EL-015.</title>
        <authorList>
            <person name="Fiorenzani C."/>
        </authorList>
    </citation>
    <scope>NUCLEOTIDE SEQUENCE [LARGE SCALE GENOMIC DNA]</scope>
    <source>
        <strain evidence="2 3">19-DSS-EL-015</strain>
    </source>
</reference>
<dbReference type="EMBL" id="JBFCZG010000008">
    <property type="protein sequence ID" value="KAL3418821.1"/>
    <property type="molecule type" value="Genomic_DNA"/>
</dbReference>
<evidence type="ECO:0000313" key="3">
    <source>
        <dbReference type="Proteomes" id="UP001629113"/>
    </source>
</evidence>
<dbReference type="PANTHER" id="PTHR40780:SF3">
    <property type="entry name" value="DUF3669 DOMAIN-CONTAINING PROTEIN"/>
    <property type="match status" value="1"/>
</dbReference>
<dbReference type="InterPro" id="IPR022137">
    <property type="entry name" value="Znf_prot_DUF3669"/>
</dbReference>
<protein>
    <recommendedName>
        <fullName evidence="1">DUF3669 domain-containing protein</fullName>
    </recommendedName>
</protein>